<dbReference type="PANTHER" id="PTHR16305">
    <property type="entry name" value="TESTICULAR SOLUBLE ADENYLYL CYCLASE"/>
    <property type="match status" value="1"/>
</dbReference>
<dbReference type="SUPFAM" id="SSF46894">
    <property type="entry name" value="C-terminal effector domain of the bipartite response regulators"/>
    <property type="match status" value="1"/>
</dbReference>
<dbReference type="PANTHER" id="PTHR16305:SF35">
    <property type="entry name" value="TRANSCRIPTIONAL ACTIVATOR DOMAIN"/>
    <property type="match status" value="1"/>
</dbReference>
<sequence>MSNVWEGIARGAEGHAVAELLSCAQHGPAVLLVEGEAGIGKTTLLLEAADRARALGFAVLTAHGSPAELGYAYAAVADLLSGIDDALTDVLPLRQRLALERVRWDQHVVEGPATDERTTAAAFLHVLEHLSNRAPVLLAVDDGQWLDPSSRLVLGLVRQRLAGSVALLLTLRIDEHDPDGAARKFFSELAAAGPRVRMRPLDVGGVNDVIAARLGRPLPRPVVTRIHRVSGGNPLFALELARAELHTSRWTTGVPDGLAALVRDRLRDIGDEEQRVLLAVACAAEPTVEMVSRTVDLPADRVLAVLDSVADLGVVALAGNRIRFSHPLFATGVAANALPAHRRAIHRALAETVHEPELRARHLALAATTNDETTLTAIDLGADVLAARGALAAAADLIELALTRGGDTPMRRIRAAELHFRSGSIPPARAHLLSTLDGLQPGVVRGLALAHLGAVMAYADDLTGAINALSEAADEAADAPALRLVCEIRLALALAIAGRMTETVERAQRAITLAEGLEAPGLHSQALALWVTAAFIQGQGVHDHALREAVQLEDPNSGATTFLRAGAVQAVMSAYIGDLETAEAQLQAVKHSMSTVGNEIDLVWVDNRLAAVAIWSGRYDAAEEWARAAVQRAEQLDARLSLATAWTKRATVAAYRGRDREARTDAMAAIDTARAIGALRQVKEPTRVLAFLEVSRGNYAAALTLLTPLLEEFDPPRELEIEGGEHLPDAVEALIALRDLTQAQKVVDALEQHGLERDRPWMRSVGARGRGALLAARGDLAAAHEALDEAMVHHQRLAMPFERARTQLLLGQLQRRRRRRRDAAATLTSALETFDELGTPIWVERARTELKRLEATRSHGQQLTPAERRIAGLAARGLSNREIAAELFLAEKTIDSTLTSVYRKLAIRSRAGLAAALNRIAEQPNS</sequence>
<proteinExistence type="predicted"/>
<dbReference type="SUPFAM" id="SSF48452">
    <property type="entry name" value="TPR-like"/>
    <property type="match status" value="1"/>
</dbReference>
<dbReference type="InterPro" id="IPR041664">
    <property type="entry name" value="AAA_16"/>
</dbReference>
<dbReference type="SMART" id="SM00421">
    <property type="entry name" value="HTH_LUXR"/>
    <property type="match status" value="1"/>
</dbReference>
<evidence type="ECO:0000259" key="3">
    <source>
        <dbReference type="PROSITE" id="PS50043"/>
    </source>
</evidence>
<dbReference type="InterPro" id="IPR027417">
    <property type="entry name" value="P-loop_NTPase"/>
</dbReference>
<dbReference type="GO" id="GO:0005524">
    <property type="term" value="F:ATP binding"/>
    <property type="evidence" value="ECO:0007669"/>
    <property type="project" value="UniProtKB-KW"/>
</dbReference>
<dbReference type="InterPro" id="IPR036388">
    <property type="entry name" value="WH-like_DNA-bd_sf"/>
</dbReference>
<dbReference type="PROSITE" id="PS50043">
    <property type="entry name" value="HTH_LUXR_2"/>
    <property type="match status" value="1"/>
</dbReference>
<dbReference type="PRINTS" id="PR00038">
    <property type="entry name" value="HTHLUXR"/>
</dbReference>
<reference evidence="4 5" key="1">
    <citation type="submission" date="2016-12" db="EMBL/GenBank/DDBJ databases">
        <title>The new phylogeny of genus Mycobacterium.</title>
        <authorList>
            <person name="Tortoli E."/>
            <person name="Trovato A."/>
            <person name="Cirillo D.M."/>
        </authorList>
    </citation>
    <scope>NUCLEOTIDE SEQUENCE [LARGE SCALE GENOMIC DNA]</scope>
    <source>
        <strain evidence="4 5">DSM 44223</strain>
    </source>
</reference>
<evidence type="ECO:0000313" key="5">
    <source>
        <dbReference type="Proteomes" id="UP000192534"/>
    </source>
</evidence>
<keyword evidence="1" id="KW-0547">Nucleotide-binding</keyword>
<comment type="caution">
    <text evidence="4">The sequence shown here is derived from an EMBL/GenBank/DDBJ whole genome shotgun (WGS) entry which is preliminary data.</text>
</comment>
<evidence type="ECO:0000313" key="4">
    <source>
        <dbReference type="EMBL" id="ORB54815.1"/>
    </source>
</evidence>
<dbReference type="EMBL" id="MVIH01000003">
    <property type="protein sequence ID" value="ORB54815.1"/>
    <property type="molecule type" value="Genomic_DNA"/>
</dbReference>
<dbReference type="Proteomes" id="UP000192534">
    <property type="component" value="Unassembled WGS sequence"/>
</dbReference>
<dbReference type="InterPro" id="IPR016032">
    <property type="entry name" value="Sig_transdc_resp-reg_C-effctor"/>
</dbReference>
<accession>A0A1X0J1D1</accession>
<dbReference type="Gene3D" id="1.25.40.10">
    <property type="entry name" value="Tetratricopeptide repeat domain"/>
    <property type="match status" value="3"/>
</dbReference>
<evidence type="ECO:0000256" key="2">
    <source>
        <dbReference type="ARBA" id="ARBA00022840"/>
    </source>
</evidence>
<dbReference type="Pfam" id="PF13191">
    <property type="entry name" value="AAA_16"/>
    <property type="match status" value="1"/>
</dbReference>
<evidence type="ECO:0000256" key="1">
    <source>
        <dbReference type="ARBA" id="ARBA00022741"/>
    </source>
</evidence>
<dbReference type="InterPro" id="IPR000792">
    <property type="entry name" value="Tscrpt_reg_LuxR_C"/>
</dbReference>
<dbReference type="Gene3D" id="1.10.10.10">
    <property type="entry name" value="Winged helix-like DNA-binding domain superfamily/Winged helix DNA-binding domain"/>
    <property type="match status" value="1"/>
</dbReference>
<dbReference type="GO" id="GO:0005737">
    <property type="term" value="C:cytoplasm"/>
    <property type="evidence" value="ECO:0007669"/>
    <property type="project" value="TreeGrafter"/>
</dbReference>
<dbReference type="RefSeq" id="WP_165760809.1">
    <property type="nucleotide sequence ID" value="NZ_JACKUO010000022.1"/>
</dbReference>
<dbReference type="AlphaFoldDB" id="A0A1X0J1D1"/>
<dbReference type="GO" id="GO:0003677">
    <property type="term" value="F:DNA binding"/>
    <property type="evidence" value="ECO:0007669"/>
    <property type="project" value="InterPro"/>
</dbReference>
<dbReference type="CDD" id="cd06170">
    <property type="entry name" value="LuxR_C_like"/>
    <property type="match status" value="1"/>
</dbReference>
<protein>
    <recommendedName>
        <fullName evidence="3">HTH luxR-type domain-containing protein</fullName>
    </recommendedName>
</protein>
<dbReference type="InterPro" id="IPR011990">
    <property type="entry name" value="TPR-like_helical_dom_sf"/>
</dbReference>
<dbReference type="GO" id="GO:0006355">
    <property type="term" value="P:regulation of DNA-templated transcription"/>
    <property type="evidence" value="ECO:0007669"/>
    <property type="project" value="InterPro"/>
</dbReference>
<organism evidence="4 5">
    <name type="scientific">Mycolicibacterium rhodesiae</name>
    <name type="common">Mycobacterium rhodesiae</name>
    <dbReference type="NCBI Taxonomy" id="36814"/>
    <lineage>
        <taxon>Bacteria</taxon>
        <taxon>Bacillati</taxon>
        <taxon>Actinomycetota</taxon>
        <taxon>Actinomycetes</taxon>
        <taxon>Mycobacteriales</taxon>
        <taxon>Mycobacteriaceae</taxon>
        <taxon>Mycolicibacterium</taxon>
    </lineage>
</organism>
<keyword evidence="5" id="KW-1185">Reference proteome</keyword>
<dbReference type="GO" id="GO:0004016">
    <property type="term" value="F:adenylate cyclase activity"/>
    <property type="evidence" value="ECO:0007669"/>
    <property type="project" value="TreeGrafter"/>
</dbReference>
<dbReference type="Pfam" id="PF00196">
    <property type="entry name" value="GerE"/>
    <property type="match status" value="1"/>
</dbReference>
<dbReference type="SUPFAM" id="SSF52540">
    <property type="entry name" value="P-loop containing nucleoside triphosphate hydrolases"/>
    <property type="match status" value="1"/>
</dbReference>
<feature type="domain" description="HTH luxR-type" evidence="3">
    <location>
        <begin position="856"/>
        <end position="921"/>
    </location>
</feature>
<gene>
    <name evidence="4" type="ORF">BST42_08440</name>
</gene>
<keyword evidence="2" id="KW-0067">ATP-binding</keyword>
<name>A0A1X0J1D1_MYCRH</name>